<keyword evidence="2" id="KW-0472">Membrane</keyword>
<evidence type="ECO:0000313" key="3">
    <source>
        <dbReference type="EMBL" id="KAH7328291.1"/>
    </source>
</evidence>
<accession>A0A8K0WXX3</accession>
<sequence>MCCFIAKKAKCAAMNGPGSCSLCARISVEIARRLSCLEVPGEQGIGRGQAGYPPTPDFPEPSDPPAVVDSLAFAVSSFSAHFGHGTQTGRGYPAQNAEKSLSGRGTVHHNIHRTKVEPGQYWGGANPVLLAGLLALHRRVETLFISRPWRGPLWLLFRSLILPAIVSGGRMFILIMCAIRERTLGRMRYNFQPSRPEELEPRSMSGHAAFGKHSQIFPNEP</sequence>
<evidence type="ECO:0000256" key="2">
    <source>
        <dbReference type="SAM" id="Phobius"/>
    </source>
</evidence>
<proteinExistence type="predicted"/>
<gene>
    <name evidence="3" type="ORF">B0I35DRAFT_14204</name>
</gene>
<dbReference type="EMBL" id="JAGPNK010000001">
    <property type="protein sequence ID" value="KAH7328291.1"/>
    <property type="molecule type" value="Genomic_DNA"/>
</dbReference>
<comment type="caution">
    <text evidence="3">The sequence shown here is derived from an EMBL/GenBank/DDBJ whole genome shotgun (WGS) entry which is preliminary data.</text>
</comment>
<keyword evidence="4" id="KW-1185">Reference proteome</keyword>
<dbReference type="Proteomes" id="UP000813444">
    <property type="component" value="Unassembled WGS sequence"/>
</dbReference>
<dbReference type="AlphaFoldDB" id="A0A8K0WXX3"/>
<evidence type="ECO:0000256" key="1">
    <source>
        <dbReference type="SAM" id="MobiDB-lite"/>
    </source>
</evidence>
<name>A0A8K0WXX3_9HYPO</name>
<organism evidence="3 4">
    <name type="scientific">Stachybotrys elegans</name>
    <dbReference type="NCBI Taxonomy" id="80388"/>
    <lineage>
        <taxon>Eukaryota</taxon>
        <taxon>Fungi</taxon>
        <taxon>Dikarya</taxon>
        <taxon>Ascomycota</taxon>
        <taxon>Pezizomycotina</taxon>
        <taxon>Sordariomycetes</taxon>
        <taxon>Hypocreomycetidae</taxon>
        <taxon>Hypocreales</taxon>
        <taxon>Stachybotryaceae</taxon>
        <taxon>Stachybotrys</taxon>
    </lineage>
</organism>
<keyword evidence="2" id="KW-1133">Transmembrane helix</keyword>
<keyword evidence="2" id="KW-0812">Transmembrane</keyword>
<feature type="region of interest" description="Disordered" evidence="1">
    <location>
        <begin position="195"/>
        <end position="221"/>
    </location>
</feature>
<reference evidence="3" key="1">
    <citation type="journal article" date="2021" name="Nat. Commun.">
        <title>Genetic determinants of endophytism in the Arabidopsis root mycobiome.</title>
        <authorList>
            <person name="Mesny F."/>
            <person name="Miyauchi S."/>
            <person name="Thiergart T."/>
            <person name="Pickel B."/>
            <person name="Atanasova L."/>
            <person name="Karlsson M."/>
            <person name="Huettel B."/>
            <person name="Barry K.W."/>
            <person name="Haridas S."/>
            <person name="Chen C."/>
            <person name="Bauer D."/>
            <person name="Andreopoulos W."/>
            <person name="Pangilinan J."/>
            <person name="LaButti K."/>
            <person name="Riley R."/>
            <person name="Lipzen A."/>
            <person name="Clum A."/>
            <person name="Drula E."/>
            <person name="Henrissat B."/>
            <person name="Kohler A."/>
            <person name="Grigoriev I.V."/>
            <person name="Martin F.M."/>
            <person name="Hacquard S."/>
        </authorList>
    </citation>
    <scope>NUCLEOTIDE SEQUENCE</scope>
    <source>
        <strain evidence="3">MPI-CAGE-CH-0235</strain>
    </source>
</reference>
<protein>
    <submittedName>
        <fullName evidence="3">Uncharacterized protein</fullName>
    </submittedName>
</protein>
<feature type="transmembrane region" description="Helical" evidence="2">
    <location>
        <begin position="160"/>
        <end position="179"/>
    </location>
</feature>
<evidence type="ECO:0000313" key="4">
    <source>
        <dbReference type="Proteomes" id="UP000813444"/>
    </source>
</evidence>